<dbReference type="STRING" id="380244.SAMN05216298_5052"/>
<evidence type="ECO:0000313" key="3">
    <source>
        <dbReference type="Proteomes" id="UP000198662"/>
    </source>
</evidence>
<keyword evidence="3" id="KW-1185">Reference proteome</keyword>
<sequence length="195" mass="20502">MPTLHSENLLHHPEPEWTGERWGDEGRPVLLLTESGEDRSAWWPVAARLAAEHAVAVLDLPAGGPIGDRAETLAQFTARIGTRAPVVAAYGRAAVVASLFACRYVAHGVAAIELALDAPAADADTAAALAEITAGPRRMRCRYLSVFASAPRPGYAAWLAARVPGAACAVYGTEGAYPHLSAPDRFVGDVRVLAS</sequence>
<name>A0A1G9MMI8_9ACTN</name>
<organism evidence="2 3">
    <name type="scientific">Glycomyces sambucus</name>
    <dbReference type="NCBI Taxonomy" id="380244"/>
    <lineage>
        <taxon>Bacteria</taxon>
        <taxon>Bacillati</taxon>
        <taxon>Actinomycetota</taxon>
        <taxon>Actinomycetes</taxon>
        <taxon>Glycomycetales</taxon>
        <taxon>Glycomycetaceae</taxon>
        <taxon>Glycomyces</taxon>
    </lineage>
</organism>
<feature type="region of interest" description="Disordered" evidence="1">
    <location>
        <begin position="1"/>
        <end position="23"/>
    </location>
</feature>
<dbReference type="Proteomes" id="UP000198662">
    <property type="component" value="Unassembled WGS sequence"/>
</dbReference>
<dbReference type="EMBL" id="FNGF01000009">
    <property type="protein sequence ID" value="SDL75117.1"/>
    <property type="molecule type" value="Genomic_DNA"/>
</dbReference>
<dbReference type="RefSeq" id="WP_091054219.1">
    <property type="nucleotide sequence ID" value="NZ_FNGF01000009.1"/>
</dbReference>
<accession>A0A1G9MMI8</accession>
<feature type="compositionally biased region" description="Basic and acidic residues" evidence="1">
    <location>
        <begin position="8"/>
        <end position="23"/>
    </location>
</feature>
<dbReference type="OrthoDB" id="3291142at2"/>
<dbReference type="Gene3D" id="3.40.50.1820">
    <property type="entry name" value="alpha/beta hydrolase"/>
    <property type="match status" value="1"/>
</dbReference>
<evidence type="ECO:0008006" key="4">
    <source>
        <dbReference type="Google" id="ProtNLM"/>
    </source>
</evidence>
<proteinExistence type="predicted"/>
<protein>
    <recommendedName>
        <fullName evidence="4">Alpha/beta hydrolase family protein</fullName>
    </recommendedName>
</protein>
<evidence type="ECO:0000313" key="2">
    <source>
        <dbReference type="EMBL" id="SDL75117.1"/>
    </source>
</evidence>
<gene>
    <name evidence="2" type="ORF">SAMN05216298_5052</name>
</gene>
<dbReference type="SUPFAM" id="SSF53474">
    <property type="entry name" value="alpha/beta-Hydrolases"/>
    <property type="match status" value="1"/>
</dbReference>
<reference evidence="3" key="1">
    <citation type="submission" date="2016-10" db="EMBL/GenBank/DDBJ databases">
        <authorList>
            <person name="Varghese N."/>
            <person name="Submissions S."/>
        </authorList>
    </citation>
    <scope>NUCLEOTIDE SEQUENCE [LARGE SCALE GENOMIC DNA]</scope>
    <source>
        <strain evidence="3">CGMCC 4.3147</strain>
    </source>
</reference>
<evidence type="ECO:0000256" key="1">
    <source>
        <dbReference type="SAM" id="MobiDB-lite"/>
    </source>
</evidence>
<dbReference type="AlphaFoldDB" id="A0A1G9MMI8"/>
<dbReference type="InterPro" id="IPR029058">
    <property type="entry name" value="AB_hydrolase_fold"/>
</dbReference>